<keyword evidence="2" id="KW-0812">Transmembrane</keyword>
<comment type="caution">
    <text evidence="3">The sequence shown here is derived from an EMBL/GenBank/DDBJ whole genome shotgun (WGS) entry which is preliminary data.</text>
</comment>
<name>A0A225DJ02_9BACT</name>
<dbReference type="InterPro" id="IPR050955">
    <property type="entry name" value="Plant_Biomass_Hydrol_Est"/>
</dbReference>
<organism evidence="3 4">
    <name type="scientific">Fimbriiglobus ruber</name>
    <dbReference type="NCBI Taxonomy" id="1908690"/>
    <lineage>
        <taxon>Bacteria</taxon>
        <taxon>Pseudomonadati</taxon>
        <taxon>Planctomycetota</taxon>
        <taxon>Planctomycetia</taxon>
        <taxon>Gemmatales</taxon>
        <taxon>Gemmataceae</taxon>
        <taxon>Fimbriiglobus</taxon>
    </lineage>
</organism>
<dbReference type="Proteomes" id="UP000214646">
    <property type="component" value="Unassembled WGS sequence"/>
</dbReference>
<dbReference type="InterPro" id="IPR029058">
    <property type="entry name" value="AB_hydrolase_fold"/>
</dbReference>
<dbReference type="Pfam" id="PF00756">
    <property type="entry name" value="Esterase"/>
    <property type="match status" value="1"/>
</dbReference>
<dbReference type="OrthoDB" id="9764953at2"/>
<accession>A0A225DJ02</accession>
<sequence length="327" mass="35429">MKLFARRWPRNLLLVVVCFFALILIAAVYLLYAPTPPPPPLSSTVQLGTIRVGALDRSYLLYVPAHVPPSPPLVLVFHGSSQTGADIRVATGYEFDRLADEHGFVVVYPNGFEKNWNDCRKTASYPARQLNVDDIGFCTALTDRLRETIGTDPARVFAVGYSNGGHFAYRMALEHPDRVSAIAVFAASLPTDDNCDCRLTRKPVPVMIVNGTKDPINPFGGGTVTIAGFGNRGTVRSSRASAEYFAGLAGSPTPEESSIPAEGQTDGTWVEKTRWHVPGKAEVVLVAVHGGGHVIPQPVYRPQRILGKVSSAINGPAEVWSFFASLR</sequence>
<keyword evidence="2" id="KW-0472">Membrane</keyword>
<evidence type="ECO:0000256" key="1">
    <source>
        <dbReference type="ARBA" id="ARBA00022729"/>
    </source>
</evidence>
<dbReference type="InterPro" id="IPR000801">
    <property type="entry name" value="Esterase-like"/>
</dbReference>
<dbReference type="AlphaFoldDB" id="A0A225DJ02"/>
<dbReference type="SUPFAM" id="SSF53474">
    <property type="entry name" value="alpha/beta-Hydrolases"/>
    <property type="match status" value="1"/>
</dbReference>
<protein>
    <submittedName>
        <fullName evidence="3">LpqC</fullName>
    </submittedName>
</protein>
<evidence type="ECO:0000313" key="3">
    <source>
        <dbReference type="EMBL" id="OWK36355.1"/>
    </source>
</evidence>
<dbReference type="RefSeq" id="WP_088259372.1">
    <property type="nucleotide sequence ID" value="NZ_NIDE01000017.1"/>
</dbReference>
<evidence type="ECO:0000313" key="4">
    <source>
        <dbReference type="Proteomes" id="UP000214646"/>
    </source>
</evidence>
<dbReference type="PANTHER" id="PTHR43037:SF1">
    <property type="entry name" value="BLL1128 PROTEIN"/>
    <property type="match status" value="1"/>
</dbReference>
<keyword evidence="2" id="KW-1133">Transmembrane helix</keyword>
<feature type="transmembrane region" description="Helical" evidence="2">
    <location>
        <begin position="12"/>
        <end position="32"/>
    </location>
</feature>
<reference evidence="4" key="1">
    <citation type="submission" date="2017-06" db="EMBL/GenBank/DDBJ databases">
        <title>Genome analysis of Fimbriiglobus ruber SP5, the first member of the order Planctomycetales with confirmed chitinolytic capability.</title>
        <authorList>
            <person name="Ravin N.V."/>
            <person name="Rakitin A.L."/>
            <person name="Ivanova A.A."/>
            <person name="Beletsky A.V."/>
            <person name="Kulichevskaya I.S."/>
            <person name="Mardanov A.V."/>
            <person name="Dedysh S.N."/>
        </authorList>
    </citation>
    <scope>NUCLEOTIDE SEQUENCE [LARGE SCALE GENOMIC DNA]</scope>
    <source>
        <strain evidence="4">SP5</strain>
    </source>
</reference>
<dbReference type="PANTHER" id="PTHR43037">
    <property type="entry name" value="UNNAMED PRODUCT-RELATED"/>
    <property type="match status" value="1"/>
</dbReference>
<proteinExistence type="predicted"/>
<evidence type="ECO:0000256" key="2">
    <source>
        <dbReference type="SAM" id="Phobius"/>
    </source>
</evidence>
<dbReference type="Gene3D" id="3.40.50.1820">
    <property type="entry name" value="alpha/beta hydrolase"/>
    <property type="match status" value="1"/>
</dbReference>
<keyword evidence="1" id="KW-0732">Signal</keyword>
<keyword evidence="4" id="KW-1185">Reference proteome</keyword>
<dbReference type="EMBL" id="NIDE01000017">
    <property type="protein sequence ID" value="OWK36355.1"/>
    <property type="molecule type" value="Genomic_DNA"/>
</dbReference>
<gene>
    <name evidence="3" type="ORF">FRUB_08918</name>
</gene>